<reference evidence="5 6" key="1">
    <citation type="submission" date="2012-01" db="EMBL/GenBank/DDBJ databases">
        <title>Improved High-Quality Draft sequence of Saccharomonospora xinjiangensis XJ-54.</title>
        <authorList>
            <consortium name="US DOE Joint Genome Institute"/>
            <person name="Lucas S."/>
            <person name="Han J."/>
            <person name="Lapidus A."/>
            <person name="Cheng J.-F."/>
            <person name="Goodwin L."/>
            <person name="Pitluck S."/>
            <person name="Peters L."/>
            <person name="Mikhailova N."/>
            <person name="Teshima H."/>
            <person name="Detter J.C."/>
            <person name="Han C."/>
            <person name="Tapia R."/>
            <person name="Land M."/>
            <person name="Hauser L."/>
            <person name="Kyrpides N."/>
            <person name="Ivanova N."/>
            <person name="Pagani I."/>
            <person name="Brambilla E.-M."/>
            <person name="Klenk H.-P."/>
            <person name="Woyke T."/>
        </authorList>
    </citation>
    <scope>NUCLEOTIDE SEQUENCE [LARGE SCALE GENOMIC DNA]</scope>
    <source>
        <strain evidence="5 6">XJ-54</strain>
    </source>
</reference>
<evidence type="ECO:0000256" key="2">
    <source>
        <dbReference type="ARBA" id="ARBA00023002"/>
    </source>
</evidence>
<evidence type="ECO:0000313" key="5">
    <source>
        <dbReference type="EMBL" id="EID52806.1"/>
    </source>
</evidence>
<accession>I0UY53</accession>
<dbReference type="Pfam" id="PF08240">
    <property type="entry name" value="ADH_N"/>
    <property type="match status" value="1"/>
</dbReference>
<dbReference type="SUPFAM" id="SSF51735">
    <property type="entry name" value="NAD(P)-binding Rossmann-fold domains"/>
    <property type="match status" value="1"/>
</dbReference>
<dbReference type="eggNOG" id="COG1063">
    <property type="taxonomic scope" value="Bacteria"/>
</dbReference>
<gene>
    <name evidence="5" type="ORF">SacxiDRAFT_0531</name>
</gene>
<dbReference type="SUPFAM" id="SSF50129">
    <property type="entry name" value="GroES-like"/>
    <property type="match status" value="1"/>
</dbReference>
<feature type="domain" description="Alcohol dehydrogenase-like C-terminal" evidence="3">
    <location>
        <begin position="192"/>
        <end position="309"/>
    </location>
</feature>
<dbReference type="Proteomes" id="UP000004691">
    <property type="component" value="Unassembled WGS sequence"/>
</dbReference>
<evidence type="ECO:0000259" key="3">
    <source>
        <dbReference type="Pfam" id="PF00107"/>
    </source>
</evidence>
<dbReference type="Gene3D" id="3.90.180.10">
    <property type="entry name" value="Medium-chain alcohol dehydrogenases, catalytic domain"/>
    <property type="match status" value="1"/>
</dbReference>
<comment type="cofactor">
    <cofactor evidence="1">
        <name>Zn(2+)</name>
        <dbReference type="ChEBI" id="CHEBI:29105"/>
    </cofactor>
</comment>
<dbReference type="PANTHER" id="PTHR43401:SF5">
    <property type="entry name" value="ALCOHOL DEHYDROGENASE-RELATED"/>
    <property type="match status" value="1"/>
</dbReference>
<evidence type="ECO:0000259" key="4">
    <source>
        <dbReference type="Pfam" id="PF08240"/>
    </source>
</evidence>
<feature type="domain" description="Alcohol dehydrogenase-like N-terminal" evidence="4">
    <location>
        <begin position="41"/>
        <end position="101"/>
    </location>
</feature>
<dbReference type="PANTHER" id="PTHR43401">
    <property type="entry name" value="L-THREONINE 3-DEHYDROGENASE"/>
    <property type="match status" value="1"/>
</dbReference>
<dbReference type="InterPro" id="IPR050129">
    <property type="entry name" value="Zn_alcohol_dh"/>
</dbReference>
<keyword evidence="2" id="KW-0560">Oxidoreductase</keyword>
<dbReference type="InterPro" id="IPR013149">
    <property type="entry name" value="ADH-like_C"/>
</dbReference>
<dbReference type="InterPro" id="IPR013154">
    <property type="entry name" value="ADH-like_N"/>
</dbReference>
<keyword evidence="6" id="KW-1185">Reference proteome</keyword>
<dbReference type="Gene3D" id="3.40.50.720">
    <property type="entry name" value="NAD(P)-binding Rossmann-like Domain"/>
    <property type="match status" value="1"/>
</dbReference>
<evidence type="ECO:0000313" key="6">
    <source>
        <dbReference type="Proteomes" id="UP000004691"/>
    </source>
</evidence>
<dbReference type="HOGENOM" id="CLU_026673_11_0_11"/>
<evidence type="ECO:0000256" key="1">
    <source>
        <dbReference type="ARBA" id="ARBA00001947"/>
    </source>
</evidence>
<sequence length="399" mass="42965">MPDTKSDVNTHGWNWGLVVRAYVMDGPGRIRLSTVDDPVCGPDEILLATEAVSVCSTDISYFKGHLFPTSWPIIPGHEYVGEVVEVGSSLTGRVGVGQRITYWGQTDFGGMAELRAIRPIFAHDVAARETSWYTTRNFYDADQAAAVAVPDTMDSTAATIVEPLTSVLRSLLINPPRPGDSCVVLGCGPSAQLAIQVLTKVLGAGSVTAVDRVDPRLALSRHNGARLTFNTTTDGPALEQFVHDHQDEFADYVFDALPNVAVGDQGKDVRELAMGLLRPGGLYVIYGATEVPQHISTWLILAKGLHLRATPFDVRLFPMQRSAHVAQVAMTLIDTGVIDVGPVVSDHIDFGDEDAVRRAFAGYGTAGSMKFSLLTPVARTRIEATNTREGELVHAGSGR</sequence>
<dbReference type="Pfam" id="PF00107">
    <property type="entry name" value="ADH_zinc_N"/>
    <property type="match status" value="1"/>
</dbReference>
<dbReference type="GO" id="GO:0016491">
    <property type="term" value="F:oxidoreductase activity"/>
    <property type="evidence" value="ECO:0007669"/>
    <property type="project" value="UniProtKB-KW"/>
</dbReference>
<protein>
    <submittedName>
        <fullName evidence="5">Theronine dehydrogenase-like Zn-dependent dehydrogenase</fullName>
    </submittedName>
</protein>
<dbReference type="InterPro" id="IPR036291">
    <property type="entry name" value="NAD(P)-bd_dom_sf"/>
</dbReference>
<dbReference type="AlphaFoldDB" id="I0UY53"/>
<name>I0UY53_9PSEU</name>
<dbReference type="InterPro" id="IPR011032">
    <property type="entry name" value="GroES-like_sf"/>
</dbReference>
<dbReference type="STRING" id="882086.SacxiDRAFT_0531"/>
<proteinExistence type="predicted"/>
<organism evidence="5 6">
    <name type="scientific">Saccharomonospora xinjiangensis XJ-54</name>
    <dbReference type="NCBI Taxonomy" id="882086"/>
    <lineage>
        <taxon>Bacteria</taxon>
        <taxon>Bacillati</taxon>
        <taxon>Actinomycetota</taxon>
        <taxon>Actinomycetes</taxon>
        <taxon>Pseudonocardiales</taxon>
        <taxon>Pseudonocardiaceae</taxon>
        <taxon>Saccharomonospora</taxon>
    </lineage>
</organism>
<dbReference type="EMBL" id="JH636049">
    <property type="protein sequence ID" value="EID52806.1"/>
    <property type="molecule type" value="Genomic_DNA"/>
</dbReference>